<dbReference type="SFLD" id="SFLDG01129">
    <property type="entry name" value="C1.5:_HAD__Beta-PGM__Phosphata"/>
    <property type="match status" value="1"/>
</dbReference>
<protein>
    <submittedName>
        <fullName evidence="1">Sugar-phosphatase</fullName>
    </submittedName>
</protein>
<organism evidence="1 2">
    <name type="scientific">Nocardiopsis flavescens</name>
    <dbReference type="NCBI Taxonomy" id="758803"/>
    <lineage>
        <taxon>Bacteria</taxon>
        <taxon>Bacillati</taxon>
        <taxon>Actinomycetota</taxon>
        <taxon>Actinomycetes</taxon>
        <taxon>Streptosporangiales</taxon>
        <taxon>Nocardiopsidaceae</taxon>
        <taxon>Nocardiopsis</taxon>
    </lineage>
</organism>
<dbReference type="InterPro" id="IPR051806">
    <property type="entry name" value="HAD-like_SPP"/>
</dbReference>
<dbReference type="Pfam" id="PF00702">
    <property type="entry name" value="Hydrolase"/>
    <property type="match status" value="1"/>
</dbReference>
<name>A0A1M6L4B4_9ACTN</name>
<dbReference type="EMBL" id="FQZK01000008">
    <property type="protein sequence ID" value="SHJ66036.1"/>
    <property type="molecule type" value="Genomic_DNA"/>
</dbReference>
<dbReference type="SUPFAM" id="SSF56784">
    <property type="entry name" value="HAD-like"/>
    <property type="match status" value="1"/>
</dbReference>
<dbReference type="InterPro" id="IPR036412">
    <property type="entry name" value="HAD-like_sf"/>
</dbReference>
<dbReference type="InterPro" id="IPR006439">
    <property type="entry name" value="HAD-SF_hydro_IA"/>
</dbReference>
<dbReference type="STRING" id="758803.SAMN05421803_10870"/>
<sequence length="227" mass="23991">MTADRPARTTLEVEAVLFDMDGTLVDSTRVVEDLWAVFAARHGLVLADLLAYSHGRRTRDTLARFLPPGHDIEAVAKELERTEADRVEGITEIPGARRLLEALRGARTAVVTSAPRDLAEVRLAAAGLPAPEVLVCAEDVAAGKPDPSGYRDAAARLGAAPDRCLVLEDADAGIRAGVASGARTLVVGAHRSPATRDLDRVPDLRVVEVSVLDGGAARLTWPGTAAR</sequence>
<dbReference type="AlphaFoldDB" id="A0A1M6L4B4"/>
<reference evidence="1 2" key="1">
    <citation type="submission" date="2016-11" db="EMBL/GenBank/DDBJ databases">
        <authorList>
            <person name="Jaros S."/>
            <person name="Januszkiewicz K."/>
            <person name="Wedrychowicz H."/>
        </authorList>
    </citation>
    <scope>NUCLEOTIDE SEQUENCE [LARGE SCALE GENOMIC DNA]</scope>
    <source>
        <strain evidence="1 2">CGMCC 4.5723</strain>
    </source>
</reference>
<dbReference type="FunFam" id="3.40.50.1000:FF:000162">
    <property type="entry name" value="HAD-like protein"/>
    <property type="match status" value="1"/>
</dbReference>
<dbReference type="NCBIfam" id="TIGR01509">
    <property type="entry name" value="HAD-SF-IA-v3"/>
    <property type="match status" value="1"/>
</dbReference>
<accession>A0A1M6L4B4</accession>
<dbReference type="PANTHER" id="PTHR43481:SF4">
    <property type="entry name" value="GLYCEROL-1-PHOSPHATE PHOSPHOHYDROLASE 1-RELATED"/>
    <property type="match status" value="1"/>
</dbReference>
<dbReference type="OrthoDB" id="9812856at2"/>
<dbReference type="PRINTS" id="PR00413">
    <property type="entry name" value="HADHALOGNASE"/>
</dbReference>
<dbReference type="RefSeq" id="WP_073379951.1">
    <property type="nucleotide sequence ID" value="NZ_FQZK01000008.1"/>
</dbReference>
<dbReference type="Proteomes" id="UP000184452">
    <property type="component" value="Unassembled WGS sequence"/>
</dbReference>
<evidence type="ECO:0000313" key="2">
    <source>
        <dbReference type="Proteomes" id="UP000184452"/>
    </source>
</evidence>
<dbReference type="InterPro" id="IPR023214">
    <property type="entry name" value="HAD_sf"/>
</dbReference>
<gene>
    <name evidence="1" type="ORF">SAMN05421803_10870</name>
</gene>
<evidence type="ECO:0000313" key="1">
    <source>
        <dbReference type="EMBL" id="SHJ66036.1"/>
    </source>
</evidence>
<dbReference type="PANTHER" id="PTHR43481">
    <property type="entry name" value="FRUCTOSE-1-PHOSPHATE PHOSPHATASE"/>
    <property type="match status" value="1"/>
</dbReference>
<dbReference type="Gene3D" id="1.10.150.240">
    <property type="entry name" value="Putative phosphatase, domain 2"/>
    <property type="match status" value="1"/>
</dbReference>
<proteinExistence type="predicted"/>
<dbReference type="GO" id="GO:0050308">
    <property type="term" value="F:sugar-phosphatase activity"/>
    <property type="evidence" value="ECO:0007669"/>
    <property type="project" value="TreeGrafter"/>
</dbReference>
<dbReference type="SFLD" id="SFLDS00003">
    <property type="entry name" value="Haloacid_Dehalogenase"/>
    <property type="match status" value="1"/>
</dbReference>
<keyword evidence="2" id="KW-1185">Reference proteome</keyword>
<dbReference type="Gene3D" id="3.40.50.1000">
    <property type="entry name" value="HAD superfamily/HAD-like"/>
    <property type="match status" value="1"/>
</dbReference>
<dbReference type="InterPro" id="IPR023198">
    <property type="entry name" value="PGP-like_dom2"/>
</dbReference>